<accession>A0A6J4HLQ1</accession>
<gene>
    <name evidence="2" type="ORF">AVDCRST_MAG56-706</name>
</gene>
<dbReference type="PANTHER" id="PTHR33164:SF101">
    <property type="entry name" value="TRANSCRIPTIONAL REPRESSOR MPRA"/>
    <property type="match status" value="1"/>
</dbReference>
<dbReference type="GO" id="GO:0006950">
    <property type="term" value="P:response to stress"/>
    <property type="evidence" value="ECO:0007669"/>
    <property type="project" value="TreeGrafter"/>
</dbReference>
<dbReference type="InterPro" id="IPR036390">
    <property type="entry name" value="WH_DNA-bd_sf"/>
</dbReference>
<dbReference type="PRINTS" id="PR00598">
    <property type="entry name" value="HTHMARR"/>
</dbReference>
<dbReference type="SMART" id="SM00347">
    <property type="entry name" value="HTH_MARR"/>
    <property type="match status" value="1"/>
</dbReference>
<proteinExistence type="predicted"/>
<dbReference type="PANTHER" id="PTHR33164">
    <property type="entry name" value="TRANSCRIPTIONAL REGULATOR, MARR FAMILY"/>
    <property type="match status" value="1"/>
</dbReference>
<dbReference type="Gene3D" id="1.10.10.10">
    <property type="entry name" value="Winged helix-like DNA-binding domain superfamily/Winged helix DNA-binding domain"/>
    <property type="match status" value="1"/>
</dbReference>
<reference evidence="2" key="1">
    <citation type="submission" date="2020-02" db="EMBL/GenBank/DDBJ databases">
        <authorList>
            <person name="Meier V. D."/>
        </authorList>
    </citation>
    <scope>NUCLEOTIDE SEQUENCE</scope>
    <source>
        <strain evidence="2">AVDCRST_MAG56</strain>
    </source>
</reference>
<evidence type="ECO:0000259" key="1">
    <source>
        <dbReference type="PROSITE" id="PS50995"/>
    </source>
</evidence>
<dbReference type="InterPro" id="IPR039422">
    <property type="entry name" value="MarR/SlyA-like"/>
</dbReference>
<dbReference type="InterPro" id="IPR036388">
    <property type="entry name" value="WH-like_DNA-bd_sf"/>
</dbReference>
<name>A0A6J4HLQ1_9SPHI</name>
<dbReference type="Pfam" id="PF12802">
    <property type="entry name" value="MarR_2"/>
    <property type="match status" value="1"/>
</dbReference>
<sequence length="153" mass="17655">MPTVMELEKEIQQAKFEHEYQKLMLNIIFTSNWLSLRHSQRLKPYGISPQQFNILRILRGQYPNSATVTLLTERMLDKSSNASRLVEKLRAKGLVDRCVCPEDRRAVNVKITQQGLDLLKTLDGKSDAMHADLHNLSEEEARVVNQLLDRLRG</sequence>
<dbReference type="InterPro" id="IPR000835">
    <property type="entry name" value="HTH_MarR-typ"/>
</dbReference>
<protein>
    <submittedName>
        <fullName evidence="2">Transcriptional regulator, MarR family</fullName>
    </submittedName>
</protein>
<dbReference type="SUPFAM" id="SSF46785">
    <property type="entry name" value="Winged helix' DNA-binding domain"/>
    <property type="match status" value="1"/>
</dbReference>
<evidence type="ECO:0000313" key="2">
    <source>
        <dbReference type="EMBL" id="CAA9226104.1"/>
    </source>
</evidence>
<organism evidence="2">
    <name type="scientific">uncultured Cytophagales bacterium</name>
    <dbReference type="NCBI Taxonomy" id="158755"/>
    <lineage>
        <taxon>Bacteria</taxon>
        <taxon>Pseudomonadati</taxon>
        <taxon>Bacteroidota</taxon>
        <taxon>Sphingobacteriia</taxon>
        <taxon>Sphingobacteriales</taxon>
        <taxon>environmental samples</taxon>
    </lineage>
</organism>
<feature type="domain" description="HTH marR-type" evidence="1">
    <location>
        <begin position="4"/>
        <end position="153"/>
    </location>
</feature>
<dbReference type="PROSITE" id="PS50995">
    <property type="entry name" value="HTH_MARR_2"/>
    <property type="match status" value="1"/>
</dbReference>
<dbReference type="EMBL" id="CADCTQ010000064">
    <property type="protein sequence ID" value="CAA9226104.1"/>
    <property type="molecule type" value="Genomic_DNA"/>
</dbReference>
<dbReference type="GO" id="GO:0003700">
    <property type="term" value="F:DNA-binding transcription factor activity"/>
    <property type="evidence" value="ECO:0007669"/>
    <property type="project" value="InterPro"/>
</dbReference>
<dbReference type="AlphaFoldDB" id="A0A6J4HLQ1"/>